<name>A0A1Y1VXM6_9FUNG</name>
<proteinExistence type="predicted"/>
<dbReference type="GeneID" id="63808162"/>
<gene>
    <name evidence="2" type="ORF">DL89DRAFT_325266</name>
</gene>
<comment type="caution">
    <text evidence="2">The sequence shown here is derived from an EMBL/GenBank/DDBJ whole genome shotgun (WGS) entry which is preliminary data.</text>
</comment>
<dbReference type="Proteomes" id="UP000193922">
    <property type="component" value="Unassembled WGS sequence"/>
</dbReference>
<feature type="compositionally biased region" description="Basic and acidic residues" evidence="1">
    <location>
        <begin position="60"/>
        <end position="75"/>
    </location>
</feature>
<reference evidence="2 3" key="1">
    <citation type="submission" date="2016-07" db="EMBL/GenBank/DDBJ databases">
        <title>Pervasive Adenine N6-methylation of Active Genes in Fungi.</title>
        <authorList>
            <consortium name="DOE Joint Genome Institute"/>
            <person name="Mondo S.J."/>
            <person name="Dannebaum R.O."/>
            <person name="Kuo R.C."/>
            <person name="Labutti K."/>
            <person name="Haridas S."/>
            <person name="Kuo A."/>
            <person name="Salamov A."/>
            <person name="Ahrendt S.R."/>
            <person name="Lipzen A."/>
            <person name="Sullivan W."/>
            <person name="Andreopoulos W.B."/>
            <person name="Clum A."/>
            <person name="Lindquist E."/>
            <person name="Daum C."/>
            <person name="Ramamoorthy G.K."/>
            <person name="Gryganskyi A."/>
            <person name="Culley D."/>
            <person name="Magnuson J.K."/>
            <person name="James T.Y."/>
            <person name="O'Malley M.A."/>
            <person name="Stajich J.E."/>
            <person name="Spatafora J.W."/>
            <person name="Visel A."/>
            <person name="Grigoriev I.V."/>
        </authorList>
    </citation>
    <scope>NUCLEOTIDE SEQUENCE [LARGE SCALE GENOMIC DNA]</scope>
    <source>
        <strain evidence="2 3">ATCC 12442</strain>
    </source>
</reference>
<keyword evidence="3" id="KW-1185">Reference proteome</keyword>
<feature type="non-terminal residue" evidence="2">
    <location>
        <position position="90"/>
    </location>
</feature>
<dbReference type="RefSeq" id="XP_040740083.1">
    <property type="nucleotide sequence ID" value="XM_040891514.1"/>
</dbReference>
<feature type="non-terminal residue" evidence="2">
    <location>
        <position position="1"/>
    </location>
</feature>
<accession>A0A1Y1VXM6</accession>
<organism evidence="2 3">
    <name type="scientific">Linderina pennispora</name>
    <dbReference type="NCBI Taxonomy" id="61395"/>
    <lineage>
        <taxon>Eukaryota</taxon>
        <taxon>Fungi</taxon>
        <taxon>Fungi incertae sedis</taxon>
        <taxon>Zoopagomycota</taxon>
        <taxon>Kickxellomycotina</taxon>
        <taxon>Kickxellomycetes</taxon>
        <taxon>Kickxellales</taxon>
        <taxon>Kickxellaceae</taxon>
        <taxon>Linderina</taxon>
    </lineage>
</organism>
<dbReference type="AlphaFoldDB" id="A0A1Y1VXM6"/>
<protein>
    <submittedName>
        <fullName evidence="2">Uncharacterized protein</fullName>
    </submittedName>
</protein>
<dbReference type="EMBL" id="MCFD01000018">
    <property type="protein sequence ID" value="ORX66032.1"/>
    <property type="molecule type" value="Genomic_DNA"/>
</dbReference>
<evidence type="ECO:0000313" key="3">
    <source>
        <dbReference type="Proteomes" id="UP000193922"/>
    </source>
</evidence>
<evidence type="ECO:0000313" key="2">
    <source>
        <dbReference type="EMBL" id="ORX66032.1"/>
    </source>
</evidence>
<sequence>PFVPFPPHSLLTFVFRYLHKLFHKNDQVRVLWIRVRLYGSLLRPYHVRQPPPPAGAERAVQYKEEAQHQQRAGRERHQRQPQLPERRGLL</sequence>
<evidence type="ECO:0000256" key="1">
    <source>
        <dbReference type="SAM" id="MobiDB-lite"/>
    </source>
</evidence>
<feature type="region of interest" description="Disordered" evidence="1">
    <location>
        <begin position="47"/>
        <end position="90"/>
    </location>
</feature>